<dbReference type="PANTHER" id="PTHR30146">
    <property type="entry name" value="LACI-RELATED TRANSCRIPTIONAL REPRESSOR"/>
    <property type="match status" value="1"/>
</dbReference>
<dbReference type="SUPFAM" id="SSF53822">
    <property type="entry name" value="Periplasmic binding protein-like I"/>
    <property type="match status" value="1"/>
</dbReference>
<reference evidence="5 6" key="1">
    <citation type="journal article" date="2015" name="Stand. Genomic Sci.">
        <title>Genomic Encyclopedia of Bacterial and Archaeal Type Strains, Phase III: the genomes of soil and plant-associated and newly described type strains.</title>
        <authorList>
            <person name="Whitman W.B."/>
            <person name="Woyke T."/>
            <person name="Klenk H.P."/>
            <person name="Zhou Y."/>
            <person name="Lilburn T.G."/>
            <person name="Beck B.J."/>
            <person name="De Vos P."/>
            <person name="Vandamme P."/>
            <person name="Eisen J.A."/>
            <person name="Garrity G."/>
            <person name="Hugenholtz P."/>
            <person name="Kyrpides N.C."/>
        </authorList>
    </citation>
    <scope>NUCLEOTIDE SEQUENCE [LARGE SCALE GENOMIC DNA]</scope>
    <source>
        <strain evidence="5 6">CECT 7306</strain>
    </source>
</reference>
<keyword evidence="3" id="KW-0804">Transcription</keyword>
<name>A0A3N1G8V8_9ACTN</name>
<protein>
    <submittedName>
        <fullName evidence="5">LacI family transcriptional regulator</fullName>
    </submittedName>
</protein>
<dbReference type="Pfam" id="PF13377">
    <property type="entry name" value="Peripla_BP_3"/>
    <property type="match status" value="1"/>
</dbReference>
<dbReference type="PROSITE" id="PS50932">
    <property type="entry name" value="HTH_LACI_2"/>
    <property type="match status" value="1"/>
</dbReference>
<feature type="domain" description="HTH lacI-type" evidence="4">
    <location>
        <begin position="4"/>
        <end position="58"/>
    </location>
</feature>
<dbReference type="RefSeq" id="WP_123381398.1">
    <property type="nucleotide sequence ID" value="NZ_RJKN01000011.1"/>
</dbReference>
<evidence type="ECO:0000256" key="2">
    <source>
        <dbReference type="ARBA" id="ARBA00023125"/>
    </source>
</evidence>
<sequence length="343" mass="35716">MARPTLVSVARDAGVSRQTVSNALNAPDRVAPETLARVLDVVERTGYRPSRAAQQLRTQRAQSLGFRLQPRTDGIGGTVLDAFLHALTEAAQDVGHRVVLFTAADDAQETTRVEDLLGSRAVDGFVLTGTHRDDARTAWLAGRGVPHTSFGRPWPAVGAPAEPPAAAGAEGCWTDVDGAAGTETATRHVWALGHRRVAFVGWPAGSGSGDDRREGWARAVRDLTGRAPSPRDDARVEDGAAPGRAAVLALLDAPSPPTAVVCASDSLALGARAAAVERRAALDVVGFDDTPVAEAVGLTSVRQPLDAAAASVLEQLLALVDGEQPPVPRRLLAPSLAVRRPGG</sequence>
<dbReference type="InterPro" id="IPR028082">
    <property type="entry name" value="Peripla_BP_I"/>
</dbReference>
<dbReference type="InParanoid" id="A0A3N1G8V8"/>
<evidence type="ECO:0000313" key="5">
    <source>
        <dbReference type="EMBL" id="ROP26679.1"/>
    </source>
</evidence>
<evidence type="ECO:0000256" key="3">
    <source>
        <dbReference type="ARBA" id="ARBA00023163"/>
    </source>
</evidence>
<dbReference type="Pfam" id="PF00356">
    <property type="entry name" value="LacI"/>
    <property type="match status" value="1"/>
</dbReference>
<accession>A0A3N1G8V8</accession>
<evidence type="ECO:0000259" key="4">
    <source>
        <dbReference type="PROSITE" id="PS50932"/>
    </source>
</evidence>
<dbReference type="InterPro" id="IPR010982">
    <property type="entry name" value="Lambda_DNA-bd_dom_sf"/>
</dbReference>
<dbReference type="Proteomes" id="UP000276232">
    <property type="component" value="Unassembled WGS sequence"/>
</dbReference>
<dbReference type="AlphaFoldDB" id="A0A3N1G8V8"/>
<keyword evidence="6" id="KW-1185">Reference proteome</keyword>
<dbReference type="Gene3D" id="1.10.260.40">
    <property type="entry name" value="lambda repressor-like DNA-binding domains"/>
    <property type="match status" value="1"/>
</dbReference>
<keyword evidence="1" id="KW-0805">Transcription regulation</keyword>
<dbReference type="PANTHER" id="PTHR30146:SF109">
    <property type="entry name" value="HTH-TYPE TRANSCRIPTIONAL REGULATOR GALS"/>
    <property type="match status" value="1"/>
</dbReference>
<dbReference type="GO" id="GO:0003700">
    <property type="term" value="F:DNA-binding transcription factor activity"/>
    <property type="evidence" value="ECO:0007669"/>
    <property type="project" value="TreeGrafter"/>
</dbReference>
<keyword evidence="2" id="KW-0238">DNA-binding</keyword>
<dbReference type="Gene3D" id="3.40.50.2300">
    <property type="match status" value="2"/>
</dbReference>
<dbReference type="EMBL" id="RJKN01000011">
    <property type="protein sequence ID" value="ROP26679.1"/>
    <property type="molecule type" value="Genomic_DNA"/>
</dbReference>
<organism evidence="5 6">
    <name type="scientific">Pseudokineococcus lusitanus</name>
    <dbReference type="NCBI Taxonomy" id="763993"/>
    <lineage>
        <taxon>Bacteria</taxon>
        <taxon>Bacillati</taxon>
        <taxon>Actinomycetota</taxon>
        <taxon>Actinomycetes</taxon>
        <taxon>Kineosporiales</taxon>
        <taxon>Kineosporiaceae</taxon>
        <taxon>Pseudokineococcus</taxon>
    </lineage>
</organism>
<dbReference type="SMART" id="SM00354">
    <property type="entry name" value="HTH_LACI"/>
    <property type="match status" value="1"/>
</dbReference>
<dbReference type="GO" id="GO:0000976">
    <property type="term" value="F:transcription cis-regulatory region binding"/>
    <property type="evidence" value="ECO:0007669"/>
    <property type="project" value="TreeGrafter"/>
</dbReference>
<dbReference type="InterPro" id="IPR046335">
    <property type="entry name" value="LacI/GalR-like_sensor"/>
</dbReference>
<proteinExistence type="predicted"/>
<dbReference type="CDD" id="cd01392">
    <property type="entry name" value="HTH_LacI"/>
    <property type="match status" value="1"/>
</dbReference>
<evidence type="ECO:0000313" key="6">
    <source>
        <dbReference type="Proteomes" id="UP000276232"/>
    </source>
</evidence>
<comment type="caution">
    <text evidence="5">The sequence shown here is derived from an EMBL/GenBank/DDBJ whole genome shotgun (WGS) entry which is preliminary data.</text>
</comment>
<dbReference type="InterPro" id="IPR000843">
    <property type="entry name" value="HTH_LacI"/>
</dbReference>
<dbReference type="SUPFAM" id="SSF47413">
    <property type="entry name" value="lambda repressor-like DNA-binding domains"/>
    <property type="match status" value="1"/>
</dbReference>
<dbReference type="OrthoDB" id="3430936at2"/>
<evidence type="ECO:0000256" key="1">
    <source>
        <dbReference type="ARBA" id="ARBA00023015"/>
    </source>
</evidence>
<gene>
    <name evidence="5" type="ORF">EDC03_3316</name>
</gene>